<protein>
    <submittedName>
        <fullName evidence="1">Uncharacterized protein</fullName>
    </submittedName>
</protein>
<accession>A0A8S1BQG8</accession>
<evidence type="ECO:0000313" key="2">
    <source>
        <dbReference type="Proteomes" id="UP000494106"/>
    </source>
</evidence>
<name>A0A8S1BQG8_ARCPL</name>
<comment type="caution">
    <text evidence="1">The sequence shown here is derived from an EMBL/GenBank/DDBJ whole genome shotgun (WGS) entry which is preliminary data.</text>
</comment>
<reference evidence="1 2" key="1">
    <citation type="submission" date="2020-04" db="EMBL/GenBank/DDBJ databases">
        <authorList>
            <person name="Wallbank WR R."/>
            <person name="Pardo Diaz C."/>
            <person name="Kozak K."/>
            <person name="Martin S."/>
            <person name="Jiggins C."/>
            <person name="Moest M."/>
            <person name="Warren A I."/>
            <person name="Byers J.R.P. K."/>
            <person name="Montejo-Kovacevich G."/>
            <person name="Yen C E."/>
        </authorList>
    </citation>
    <scope>NUCLEOTIDE SEQUENCE [LARGE SCALE GENOMIC DNA]</scope>
</reference>
<sequence length="123" mass="14136">MEKSHLSCKIKFKGLQESDGHKGVDDGGGREKYKLFWPQQMHLAPEAARIGIQSPAASSALRATSFWENRRLYRHKPEKQCAVLLAFVRGVRLMDRQRSIEFLQTVSLLIKQGVKCLFQKKHE</sequence>
<evidence type="ECO:0000313" key="1">
    <source>
        <dbReference type="EMBL" id="CAB3261376.1"/>
    </source>
</evidence>
<dbReference type="AlphaFoldDB" id="A0A8S1BQG8"/>
<dbReference type="EMBL" id="CADEBC010000858">
    <property type="protein sequence ID" value="CAB3261376.1"/>
    <property type="molecule type" value="Genomic_DNA"/>
</dbReference>
<keyword evidence="2" id="KW-1185">Reference proteome</keyword>
<organism evidence="1 2">
    <name type="scientific">Arctia plantaginis</name>
    <name type="common">Wood tiger moth</name>
    <name type="synonym">Phalaena plantaginis</name>
    <dbReference type="NCBI Taxonomy" id="874455"/>
    <lineage>
        <taxon>Eukaryota</taxon>
        <taxon>Metazoa</taxon>
        <taxon>Ecdysozoa</taxon>
        <taxon>Arthropoda</taxon>
        <taxon>Hexapoda</taxon>
        <taxon>Insecta</taxon>
        <taxon>Pterygota</taxon>
        <taxon>Neoptera</taxon>
        <taxon>Endopterygota</taxon>
        <taxon>Lepidoptera</taxon>
        <taxon>Glossata</taxon>
        <taxon>Ditrysia</taxon>
        <taxon>Noctuoidea</taxon>
        <taxon>Erebidae</taxon>
        <taxon>Arctiinae</taxon>
        <taxon>Arctia</taxon>
    </lineage>
</organism>
<gene>
    <name evidence="1" type="ORF">APLA_LOCUS17829</name>
</gene>
<proteinExistence type="predicted"/>
<dbReference type="Proteomes" id="UP000494106">
    <property type="component" value="Unassembled WGS sequence"/>
</dbReference>